<reference evidence="12" key="1">
    <citation type="submission" date="2016-10" db="EMBL/GenBank/DDBJ databases">
        <authorList>
            <person name="Varghese N."/>
            <person name="Submissions S."/>
        </authorList>
    </citation>
    <scope>NUCLEOTIDE SEQUENCE [LARGE SCALE GENOMIC DNA]</scope>
    <source>
        <strain evidence="12">CGMCC 1.6489</strain>
    </source>
</reference>
<evidence type="ECO:0000313" key="12">
    <source>
        <dbReference type="Proteomes" id="UP000198762"/>
    </source>
</evidence>
<evidence type="ECO:0000256" key="4">
    <source>
        <dbReference type="ARBA" id="ARBA00022764"/>
    </source>
</evidence>
<dbReference type="CDD" id="cd03019">
    <property type="entry name" value="DsbA_DsbA"/>
    <property type="match status" value="1"/>
</dbReference>
<dbReference type="PANTHER" id="PTHR35891:SF2">
    <property type="entry name" value="THIOL:DISULFIDE INTERCHANGE PROTEIN DSBA"/>
    <property type="match status" value="1"/>
</dbReference>
<dbReference type="SUPFAM" id="SSF52833">
    <property type="entry name" value="Thioredoxin-like"/>
    <property type="match status" value="1"/>
</dbReference>
<evidence type="ECO:0000256" key="9">
    <source>
        <dbReference type="SAM" id="SignalP"/>
    </source>
</evidence>
<evidence type="ECO:0000256" key="6">
    <source>
        <dbReference type="ARBA" id="ARBA00023284"/>
    </source>
</evidence>
<dbReference type="PROSITE" id="PS00194">
    <property type="entry name" value="THIOREDOXIN_1"/>
    <property type="match status" value="1"/>
</dbReference>
<dbReference type="PIRSF" id="PIRSF001488">
    <property type="entry name" value="Tdi_protein"/>
    <property type="match status" value="1"/>
</dbReference>
<feature type="disulfide bond" description="Redox-active" evidence="8">
    <location>
        <begin position="57"/>
        <end position="60"/>
    </location>
</feature>
<gene>
    <name evidence="11" type="ORF">SAMN04487962_11451</name>
</gene>
<dbReference type="Gene3D" id="3.40.30.10">
    <property type="entry name" value="Glutaredoxin"/>
    <property type="match status" value="1"/>
</dbReference>
<dbReference type="Proteomes" id="UP000198762">
    <property type="component" value="Unassembled WGS sequence"/>
</dbReference>
<evidence type="ECO:0000256" key="1">
    <source>
        <dbReference type="ARBA" id="ARBA00004418"/>
    </source>
</evidence>
<dbReference type="EMBL" id="FOHZ01000014">
    <property type="protein sequence ID" value="SET61680.1"/>
    <property type="molecule type" value="Genomic_DNA"/>
</dbReference>
<evidence type="ECO:0000256" key="8">
    <source>
        <dbReference type="PIRSR" id="PIRSR001488-1"/>
    </source>
</evidence>
<protein>
    <recommendedName>
        <fullName evidence="7">Thiol:disulfide interchange protein</fullName>
    </recommendedName>
</protein>
<sequence length="212" mass="23234">MGIFRHLTTGLIAATIAFSASAQDQWEEGKHYQRLPSEVSASSAEGIEVAEVFWYGCGYCLEFEPHVQAWKENMGEDINFVYLPAPMNRAAAEHAKAFYAVEALDAREKTHDAFYQALAAERQDLSSASDLADFVAEYGVDREAFLKAFNGFGVKAQTQRAMSVLRGAQVRGTPTVLVAGKYRTSPSMAGGYEEALAVVDYLVEKERGEGAQ</sequence>
<dbReference type="RefSeq" id="WP_091853216.1">
    <property type="nucleotide sequence ID" value="NZ_FOHZ01000014.1"/>
</dbReference>
<dbReference type="PROSITE" id="PS51352">
    <property type="entry name" value="THIOREDOXIN_2"/>
    <property type="match status" value="1"/>
</dbReference>
<evidence type="ECO:0000256" key="5">
    <source>
        <dbReference type="ARBA" id="ARBA00023157"/>
    </source>
</evidence>
<dbReference type="AlphaFoldDB" id="A0A1I0FTZ6"/>
<dbReference type="GO" id="GO:0042597">
    <property type="term" value="C:periplasmic space"/>
    <property type="evidence" value="ECO:0007669"/>
    <property type="project" value="UniProtKB-SubCell"/>
</dbReference>
<keyword evidence="3 9" id="KW-0732">Signal</keyword>
<keyword evidence="6" id="KW-0676">Redox-active center</keyword>
<dbReference type="InterPro" id="IPR050824">
    <property type="entry name" value="Thiol_disulfide_DsbA"/>
</dbReference>
<dbReference type="InterPro" id="IPR001853">
    <property type="entry name" value="DSBA-like_thioredoxin_dom"/>
</dbReference>
<dbReference type="PANTHER" id="PTHR35891">
    <property type="entry name" value="THIOL:DISULFIDE INTERCHANGE PROTEIN DSBA"/>
    <property type="match status" value="1"/>
</dbReference>
<feature type="signal peptide" evidence="9">
    <location>
        <begin position="1"/>
        <end position="22"/>
    </location>
</feature>
<feature type="chain" id="PRO_5011457986" description="Thiol:disulfide interchange protein" evidence="9">
    <location>
        <begin position="23"/>
        <end position="212"/>
    </location>
</feature>
<keyword evidence="12" id="KW-1185">Reference proteome</keyword>
<evidence type="ECO:0000256" key="7">
    <source>
        <dbReference type="PIRNR" id="PIRNR001488"/>
    </source>
</evidence>
<dbReference type="InterPro" id="IPR023205">
    <property type="entry name" value="DsbA/DsbL"/>
</dbReference>
<comment type="similarity">
    <text evidence="2">Belongs to the thioredoxin family. DsbA subfamily.</text>
</comment>
<evidence type="ECO:0000259" key="10">
    <source>
        <dbReference type="PROSITE" id="PS51352"/>
    </source>
</evidence>
<organism evidence="11 12">
    <name type="scientific">Marinobacter segnicrescens</name>
    <dbReference type="NCBI Taxonomy" id="430453"/>
    <lineage>
        <taxon>Bacteria</taxon>
        <taxon>Pseudomonadati</taxon>
        <taxon>Pseudomonadota</taxon>
        <taxon>Gammaproteobacteria</taxon>
        <taxon>Pseudomonadales</taxon>
        <taxon>Marinobacteraceae</taxon>
        <taxon>Marinobacter</taxon>
    </lineage>
</organism>
<name>A0A1I0FTZ6_9GAMM</name>
<dbReference type="STRING" id="430453.SAMN04487962_11451"/>
<dbReference type="InterPro" id="IPR013766">
    <property type="entry name" value="Thioredoxin_domain"/>
</dbReference>
<keyword evidence="4 7" id="KW-0574">Periplasm</keyword>
<evidence type="ECO:0000256" key="3">
    <source>
        <dbReference type="ARBA" id="ARBA00022729"/>
    </source>
</evidence>
<keyword evidence="5 7" id="KW-1015">Disulfide bond</keyword>
<feature type="domain" description="Thioredoxin" evidence="10">
    <location>
        <begin position="11"/>
        <end position="204"/>
    </location>
</feature>
<comment type="subcellular location">
    <subcellularLocation>
        <location evidence="1 7">Periplasm</location>
    </subcellularLocation>
</comment>
<accession>A0A1I0FTZ6</accession>
<dbReference type="GO" id="GO:0015036">
    <property type="term" value="F:disulfide oxidoreductase activity"/>
    <property type="evidence" value="ECO:0007669"/>
    <property type="project" value="UniProtKB-ARBA"/>
</dbReference>
<dbReference type="InterPro" id="IPR036249">
    <property type="entry name" value="Thioredoxin-like_sf"/>
</dbReference>
<evidence type="ECO:0000256" key="2">
    <source>
        <dbReference type="ARBA" id="ARBA00005791"/>
    </source>
</evidence>
<dbReference type="InterPro" id="IPR017937">
    <property type="entry name" value="Thioredoxin_CS"/>
</dbReference>
<dbReference type="Pfam" id="PF01323">
    <property type="entry name" value="DSBA"/>
    <property type="match status" value="1"/>
</dbReference>
<dbReference type="OrthoDB" id="9784896at2"/>
<proteinExistence type="inferred from homology"/>
<evidence type="ECO:0000313" key="11">
    <source>
        <dbReference type="EMBL" id="SET61680.1"/>
    </source>
</evidence>